<keyword evidence="1" id="KW-0472">Membrane</keyword>
<evidence type="ECO:0000256" key="1">
    <source>
        <dbReference type="SAM" id="Phobius"/>
    </source>
</evidence>
<organism evidence="2 3">
    <name type="scientific">Kingella pumchi</name>
    <dbReference type="NCBI Taxonomy" id="2779506"/>
    <lineage>
        <taxon>Bacteria</taxon>
        <taxon>Pseudomonadati</taxon>
        <taxon>Pseudomonadota</taxon>
        <taxon>Betaproteobacteria</taxon>
        <taxon>Neisseriales</taxon>
        <taxon>Neisseriaceae</taxon>
        <taxon>Kingella</taxon>
    </lineage>
</organism>
<feature type="transmembrane region" description="Helical" evidence="1">
    <location>
        <begin position="36"/>
        <end position="60"/>
    </location>
</feature>
<keyword evidence="3" id="KW-1185">Reference proteome</keyword>
<keyword evidence="1" id="KW-0812">Transmembrane</keyword>
<dbReference type="EMBL" id="JAKOOW010000022">
    <property type="protein sequence ID" value="MCG6503877.1"/>
    <property type="molecule type" value="Genomic_DNA"/>
</dbReference>
<feature type="transmembrane region" description="Helical" evidence="1">
    <location>
        <begin position="7"/>
        <end position="30"/>
    </location>
</feature>
<dbReference type="Proteomes" id="UP001298424">
    <property type="component" value="Unassembled WGS sequence"/>
</dbReference>
<gene>
    <name evidence="2" type="ORF">MB824_05130</name>
</gene>
<evidence type="ECO:0000313" key="3">
    <source>
        <dbReference type="Proteomes" id="UP001298424"/>
    </source>
</evidence>
<reference evidence="2 3" key="1">
    <citation type="submission" date="2022-02" db="EMBL/GenBank/DDBJ databases">
        <title>Genome sequence data of Kingella unionensis sp. nov. strain CICC 24913 (CCUG 75125).</title>
        <authorList>
            <person name="Xiao M."/>
        </authorList>
    </citation>
    <scope>NUCLEOTIDE SEQUENCE [LARGE SCALE GENOMIC DNA]</scope>
    <source>
        <strain evidence="2 3">CICC 24913</strain>
    </source>
</reference>
<protein>
    <submittedName>
        <fullName evidence="2">Uncharacterized protein</fullName>
    </submittedName>
</protein>
<name>A0ABS9NM68_9NEIS</name>
<keyword evidence="1" id="KW-1133">Transmembrane helix</keyword>
<comment type="caution">
    <text evidence="2">The sequence shown here is derived from an EMBL/GenBank/DDBJ whole genome shotgun (WGS) entry which is preliminary data.</text>
</comment>
<proteinExistence type="predicted"/>
<dbReference type="RefSeq" id="WP_238746518.1">
    <property type="nucleotide sequence ID" value="NZ_JAKOOW010000022.1"/>
</dbReference>
<sequence>MKNLKQIFNYSFPILVAVIGFSSSIVSLFIDLNMKVSIRWVIFLIVISLTLICALGKYIFELLKKQSKPAMENPISCMKANEMGNDEVIFLIRNNENFKYNIFVAGYGKRNQLDTLLFVGFVENAQEKMLQIRVNTWMQEVDLFDLQGNIKQEILSSIEIRPVIPKQAIDFLTNNGGY</sequence>
<accession>A0ABS9NM68</accession>
<evidence type="ECO:0000313" key="2">
    <source>
        <dbReference type="EMBL" id="MCG6503877.1"/>
    </source>
</evidence>